<dbReference type="AlphaFoldDB" id="T1A8L7"/>
<dbReference type="GO" id="GO:0008270">
    <property type="term" value="F:zinc ion binding"/>
    <property type="evidence" value="ECO:0007669"/>
    <property type="project" value="TreeGrafter"/>
</dbReference>
<dbReference type="GO" id="GO:0006508">
    <property type="term" value="P:proteolysis"/>
    <property type="evidence" value="ECO:0007669"/>
    <property type="project" value="InterPro"/>
</dbReference>
<dbReference type="GO" id="GO:0005615">
    <property type="term" value="C:extracellular space"/>
    <property type="evidence" value="ECO:0007669"/>
    <property type="project" value="TreeGrafter"/>
</dbReference>
<reference evidence="2" key="2">
    <citation type="journal article" date="2014" name="ISME J.">
        <title>Microbial stratification in low pH oxic and suboxic macroscopic growths along an acid mine drainage.</title>
        <authorList>
            <person name="Mendez-Garcia C."/>
            <person name="Mesa V."/>
            <person name="Sprenger R.R."/>
            <person name="Richter M."/>
            <person name="Diez M.S."/>
            <person name="Solano J."/>
            <person name="Bargiela R."/>
            <person name="Golyshina O.V."/>
            <person name="Manteca A."/>
            <person name="Ramos J.L."/>
            <person name="Gallego J.R."/>
            <person name="Llorente I."/>
            <person name="Martins Dos Santos V.A."/>
            <person name="Jensen O.N."/>
            <person name="Pelaez A.I."/>
            <person name="Sanchez J."/>
            <person name="Ferrer M."/>
        </authorList>
    </citation>
    <scope>NUCLEOTIDE SEQUENCE</scope>
</reference>
<dbReference type="Gene3D" id="2.60.40.1730">
    <property type="entry name" value="tricorn interacting facor f3 domain"/>
    <property type="match status" value="1"/>
</dbReference>
<organism evidence="2">
    <name type="scientific">mine drainage metagenome</name>
    <dbReference type="NCBI Taxonomy" id="410659"/>
    <lineage>
        <taxon>unclassified sequences</taxon>
        <taxon>metagenomes</taxon>
        <taxon>ecological metagenomes</taxon>
    </lineage>
</organism>
<dbReference type="GO" id="GO:0070006">
    <property type="term" value="F:metalloaminopeptidase activity"/>
    <property type="evidence" value="ECO:0007669"/>
    <property type="project" value="TreeGrafter"/>
</dbReference>
<feature type="non-terminal residue" evidence="2">
    <location>
        <position position="140"/>
    </location>
</feature>
<dbReference type="GO" id="GO:0043171">
    <property type="term" value="P:peptide catabolic process"/>
    <property type="evidence" value="ECO:0007669"/>
    <property type="project" value="TreeGrafter"/>
</dbReference>
<dbReference type="GO" id="GO:0042277">
    <property type="term" value="F:peptide binding"/>
    <property type="evidence" value="ECO:0007669"/>
    <property type="project" value="TreeGrafter"/>
</dbReference>
<protein>
    <submittedName>
        <fullName evidence="2">Aminopeptidase</fullName>
        <ecNumber evidence="2">3.-.-.-</ecNumber>
    </submittedName>
</protein>
<accession>T1A8L7</accession>
<dbReference type="SUPFAM" id="SSF63737">
    <property type="entry name" value="Leukotriene A4 hydrolase N-terminal domain"/>
    <property type="match status" value="1"/>
</dbReference>
<dbReference type="GO" id="GO:0016020">
    <property type="term" value="C:membrane"/>
    <property type="evidence" value="ECO:0007669"/>
    <property type="project" value="TreeGrafter"/>
</dbReference>
<evidence type="ECO:0000313" key="2">
    <source>
        <dbReference type="EMBL" id="EQD38210.1"/>
    </source>
</evidence>
<keyword evidence="2" id="KW-0378">Hydrolase</keyword>
<dbReference type="EMBL" id="AUZY01010592">
    <property type="protein sequence ID" value="EQD38210.1"/>
    <property type="molecule type" value="Genomic_DNA"/>
</dbReference>
<dbReference type="GO" id="GO:0005737">
    <property type="term" value="C:cytoplasm"/>
    <property type="evidence" value="ECO:0007669"/>
    <property type="project" value="TreeGrafter"/>
</dbReference>
<dbReference type="InterPro" id="IPR001930">
    <property type="entry name" value="Peptidase_M1"/>
</dbReference>
<feature type="domain" description="Aminopeptidase N-like N-terminal" evidence="1">
    <location>
        <begin position="1"/>
        <end position="98"/>
    </location>
</feature>
<dbReference type="InterPro" id="IPR045357">
    <property type="entry name" value="Aminopeptidase_N-like_N"/>
</dbReference>
<dbReference type="EC" id="3.-.-.-" evidence="2"/>
<proteinExistence type="predicted"/>
<name>T1A8L7_9ZZZZ</name>
<dbReference type="InterPro" id="IPR050344">
    <property type="entry name" value="Peptidase_M1_aminopeptidases"/>
</dbReference>
<dbReference type="InterPro" id="IPR042097">
    <property type="entry name" value="Aminopeptidase_N-like_N_sf"/>
</dbReference>
<dbReference type="Pfam" id="PF17900">
    <property type="entry name" value="Peptidase_M1_N"/>
    <property type="match status" value="1"/>
</dbReference>
<reference evidence="2" key="1">
    <citation type="submission" date="2013-08" db="EMBL/GenBank/DDBJ databases">
        <authorList>
            <person name="Mendez C."/>
            <person name="Richter M."/>
            <person name="Ferrer M."/>
            <person name="Sanchez J."/>
        </authorList>
    </citation>
    <scope>NUCLEOTIDE SEQUENCE</scope>
</reference>
<dbReference type="PRINTS" id="PR00756">
    <property type="entry name" value="ALADIPTASE"/>
</dbReference>
<gene>
    <name evidence="2" type="ORF">B1B_15919</name>
</gene>
<evidence type="ECO:0000259" key="1">
    <source>
        <dbReference type="Pfam" id="PF17900"/>
    </source>
</evidence>
<keyword evidence="2" id="KW-0031">Aminopeptidase</keyword>
<comment type="caution">
    <text evidence="2">The sequence shown here is derived from an EMBL/GenBank/DDBJ whole genome shotgun (WGS) entry which is preliminary data.</text>
</comment>
<sequence length="140" mass="15391">MEFSGELTAKLRGFYSSSYKDSGGLEQVIATTQFEATDARRAFPCIDEPDRKARFAISMEIENELEAVSNWPVVFVEQLDGGKKLVTFGETMPMSTYLVAFIVGRLVAGEPRMVGNVPVRVVHVPGKEGLSSYALDVAEH</sequence>
<dbReference type="PANTHER" id="PTHR11533">
    <property type="entry name" value="PROTEASE M1 ZINC METALLOPROTEASE"/>
    <property type="match status" value="1"/>
</dbReference>
<keyword evidence="2" id="KW-0645">Protease</keyword>
<dbReference type="PANTHER" id="PTHR11533:SF174">
    <property type="entry name" value="PUROMYCIN-SENSITIVE AMINOPEPTIDASE-RELATED"/>
    <property type="match status" value="1"/>
</dbReference>